<organism evidence="1 2">
    <name type="scientific">Trifolium medium</name>
    <dbReference type="NCBI Taxonomy" id="97028"/>
    <lineage>
        <taxon>Eukaryota</taxon>
        <taxon>Viridiplantae</taxon>
        <taxon>Streptophyta</taxon>
        <taxon>Embryophyta</taxon>
        <taxon>Tracheophyta</taxon>
        <taxon>Spermatophyta</taxon>
        <taxon>Magnoliopsida</taxon>
        <taxon>eudicotyledons</taxon>
        <taxon>Gunneridae</taxon>
        <taxon>Pentapetalae</taxon>
        <taxon>rosids</taxon>
        <taxon>fabids</taxon>
        <taxon>Fabales</taxon>
        <taxon>Fabaceae</taxon>
        <taxon>Papilionoideae</taxon>
        <taxon>50 kb inversion clade</taxon>
        <taxon>NPAAA clade</taxon>
        <taxon>Hologalegina</taxon>
        <taxon>IRL clade</taxon>
        <taxon>Trifolieae</taxon>
        <taxon>Trifolium</taxon>
    </lineage>
</organism>
<accession>A0A392UV83</accession>
<dbReference type="AlphaFoldDB" id="A0A392UV83"/>
<proteinExistence type="predicted"/>
<name>A0A392UV83_9FABA</name>
<dbReference type="Proteomes" id="UP000265520">
    <property type="component" value="Unassembled WGS sequence"/>
</dbReference>
<feature type="non-terminal residue" evidence="1">
    <location>
        <position position="1"/>
    </location>
</feature>
<sequence>SVLTSSGSSLLPIAVAGDRSVVISTKFSVNHH</sequence>
<keyword evidence="2" id="KW-1185">Reference proteome</keyword>
<evidence type="ECO:0000313" key="1">
    <source>
        <dbReference type="EMBL" id="MCI75705.1"/>
    </source>
</evidence>
<comment type="caution">
    <text evidence="1">The sequence shown here is derived from an EMBL/GenBank/DDBJ whole genome shotgun (WGS) entry which is preliminary data.</text>
</comment>
<protein>
    <submittedName>
        <fullName evidence="1">Uncharacterized protein</fullName>
    </submittedName>
</protein>
<reference evidence="1 2" key="1">
    <citation type="journal article" date="2018" name="Front. Plant Sci.">
        <title>Red Clover (Trifolium pratense) and Zigzag Clover (T. medium) - A Picture of Genomic Similarities and Differences.</title>
        <authorList>
            <person name="Dluhosova J."/>
            <person name="Istvanek J."/>
            <person name="Nedelnik J."/>
            <person name="Repkova J."/>
        </authorList>
    </citation>
    <scope>NUCLEOTIDE SEQUENCE [LARGE SCALE GENOMIC DNA]</scope>
    <source>
        <strain evidence="2">cv. 10/8</strain>
        <tissue evidence="1">Leaf</tissue>
    </source>
</reference>
<evidence type="ECO:0000313" key="2">
    <source>
        <dbReference type="Proteomes" id="UP000265520"/>
    </source>
</evidence>
<dbReference type="EMBL" id="LXQA010889190">
    <property type="protein sequence ID" value="MCI75705.1"/>
    <property type="molecule type" value="Genomic_DNA"/>
</dbReference>